<comment type="caution">
    <text evidence="2">The sequence shown here is derived from an EMBL/GenBank/DDBJ whole genome shotgun (WGS) entry which is preliminary data.</text>
</comment>
<dbReference type="EMBL" id="BGZK01000553">
    <property type="protein sequence ID" value="GBP49872.1"/>
    <property type="molecule type" value="Genomic_DNA"/>
</dbReference>
<organism evidence="2 3">
    <name type="scientific">Eumeta variegata</name>
    <name type="common">Bagworm moth</name>
    <name type="synonym">Eumeta japonica</name>
    <dbReference type="NCBI Taxonomy" id="151549"/>
    <lineage>
        <taxon>Eukaryota</taxon>
        <taxon>Metazoa</taxon>
        <taxon>Ecdysozoa</taxon>
        <taxon>Arthropoda</taxon>
        <taxon>Hexapoda</taxon>
        <taxon>Insecta</taxon>
        <taxon>Pterygota</taxon>
        <taxon>Neoptera</taxon>
        <taxon>Endopterygota</taxon>
        <taxon>Lepidoptera</taxon>
        <taxon>Glossata</taxon>
        <taxon>Ditrysia</taxon>
        <taxon>Tineoidea</taxon>
        <taxon>Psychidae</taxon>
        <taxon>Oiketicinae</taxon>
        <taxon>Eumeta</taxon>
    </lineage>
</organism>
<dbReference type="Proteomes" id="UP000299102">
    <property type="component" value="Unassembled WGS sequence"/>
</dbReference>
<proteinExistence type="predicted"/>
<feature type="region of interest" description="Disordered" evidence="1">
    <location>
        <begin position="30"/>
        <end position="58"/>
    </location>
</feature>
<sequence>MNFNASRNVGQGGGLKKAKRVSDVAAMGTLTPAPAFSPGEPYNAGFPPASTPPPYQEGISIDNQSYGASQPDYILTCSLTVH</sequence>
<feature type="region of interest" description="Disordered" evidence="1">
    <location>
        <begin position="1"/>
        <end position="20"/>
    </location>
</feature>
<dbReference type="AlphaFoldDB" id="A0A4C1WH72"/>
<name>A0A4C1WH72_EUMVA</name>
<accession>A0A4C1WH72</accession>
<keyword evidence="3" id="KW-1185">Reference proteome</keyword>
<evidence type="ECO:0000256" key="1">
    <source>
        <dbReference type="SAM" id="MobiDB-lite"/>
    </source>
</evidence>
<gene>
    <name evidence="2" type="ORF">EVAR_83821_1</name>
</gene>
<protein>
    <submittedName>
        <fullName evidence="2">Uncharacterized protein</fullName>
    </submittedName>
</protein>
<dbReference type="OrthoDB" id="10546924at2759"/>
<reference evidence="2 3" key="1">
    <citation type="journal article" date="2019" name="Commun. Biol.">
        <title>The bagworm genome reveals a unique fibroin gene that provides high tensile strength.</title>
        <authorList>
            <person name="Kono N."/>
            <person name="Nakamura H."/>
            <person name="Ohtoshi R."/>
            <person name="Tomita M."/>
            <person name="Numata K."/>
            <person name="Arakawa K."/>
        </authorList>
    </citation>
    <scope>NUCLEOTIDE SEQUENCE [LARGE SCALE GENOMIC DNA]</scope>
</reference>
<evidence type="ECO:0000313" key="3">
    <source>
        <dbReference type="Proteomes" id="UP000299102"/>
    </source>
</evidence>
<evidence type="ECO:0000313" key="2">
    <source>
        <dbReference type="EMBL" id="GBP49872.1"/>
    </source>
</evidence>